<dbReference type="RefSeq" id="WP_136137067.1">
    <property type="nucleotide sequence ID" value="NZ_SDGV01000017.1"/>
</dbReference>
<accession>A0A4S3B4T1</accession>
<dbReference type="Pfam" id="PF11193">
    <property type="entry name" value="DUF2812"/>
    <property type="match status" value="1"/>
</dbReference>
<gene>
    <name evidence="2" type="ORF">ESZ54_07575</name>
</gene>
<dbReference type="Proteomes" id="UP000310506">
    <property type="component" value="Unassembled WGS sequence"/>
</dbReference>
<evidence type="ECO:0000313" key="3">
    <source>
        <dbReference type="Proteomes" id="UP000310506"/>
    </source>
</evidence>
<comment type="caution">
    <text evidence="2">The sequence shown here is derived from an EMBL/GenBank/DDBJ whole genome shotgun (WGS) entry which is preliminary data.</text>
</comment>
<evidence type="ECO:0000313" key="2">
    <source>
        <dbReference type="EMBL" id="THB60820.1"/>
    </source>
</evidence>
<keyword evidence="1" id="KW-1133">Transmembrane helix</keyword>
<reference evidence="2 3" key="1">
    <citation type="submission" date="2019-01" db="EMBL/GenBank/DDBJ databases">
        <title>Vagococcus silagei sp. nov. isolated from brewer's grain.</title>
        <authorList>
            <person name="Guu J.-R."/>
        </authorList>
    </citation>
    <scope>NUCLEOTIDE SEQUENCE [LARGE SCALE GENOMIC DNA]</scope>
    <source>
        <strain evidence="2 3">2B-2</strain>
    </source>
</reference>
<organism evidence="2 3">
    <name type="scientific">Vagococcus silagei</name>
    <dbReference type="NCBI Taxonomy" id="2508885"/>
    <lineage>
        <taxon>Bacteria</taxon>
        <taxon>Bacillati</taxon>
        <taxon>Bacillota</taxon>
        <taxon>Bacilli</taxon>
        <taxon>Lactobacillales</taxon>
        <taxon>Enterococcaceae</taxon>
        <taxon>Vagococcus</taxon>
    </lineage>
</organism>
<dbReference type="InterPro" id="IPR021359">
    <property type="entry name" value="DUF2812"/>
</dbReference>
<dbReference type="AlphaFoldDB" id="A0A4S3B4T1"/>
<dbReference type="EMBL" id="SDGV01000017">
    <property type="protein sequence ID" value="THB60820.1"/>
    <property type="molecule type" value="Genomic_DNA"/>
</dbReference>
<keyword evidence="3" id="KW-1185">Reference proteome</keyword>
<protein>
    <submittedName>
        <fullName evidence="2">DUF2812 domain-containing protein</fullName>
    </submittedName>
</protein>
<keyword evidence="1" id="KW-0472">Membrane</keyword>
<feature type="transmembrane region" description="Helical" evidence="1">
    <location>
        <begin position="119"/>
        <end position="138"/>
    </location>
</feature>
<feature type="transmembrane region" description="Helical" evidence="1">
    <location>
        <begin position="158"/>
        <end position="181"/>
    </location>
</feature>
<proteinExistence type="predicted"/>
<feature type="transmembrane region" description="Helical" evidence="1">
    <location>
        <begin position="202"/>
        <end position="227"/>
    </location>
</feature>
<name>A0A4S3B4T1_9ENTE</name>
<evidence type="ECO:0000256" key="1">
    <source>
        <dbReference type="SAM" id="Phobius"/>
    </source>
</evidence>
<dbReference type="OrthoDB" id="1928173at2"/>
<sequence length="230" mass="26907">MIYGNRKYKFSKGLSFYSELEALHVKEEAENGWHLAKLSRWGFLVFEKGEPEEMEATIDFYPGKKEDIAEYLELYQLSGWYLMASYRKRYFIFKAEKGTKPAYTDVESYETKMKKESNWLILQMLMFGLPALLLLLLLNFTPLISIFDYIPRGFKGMINLLLVTGTLTPFIGFALVTYFRVVYPKRKESFKDTDNFAKRQIFFRDMLLTMIIGGLIGGVIGFIMGYFNIF</sequence>
<keyword evidence="1" id="KW-0812">Transmembrane</keyword>